<dbReference type="CDD" id="cd00590">
    <property type="entry name" value="RRM_SF"/>
    <property type="match status" value="2"/>
</dbReference>
<feature type="domain" description="RRM" evidence="4">
    <location>
        <begin position="528"/>
        <end position="603"/>
    </location>
</feature>
<dbReference type="GO" id="GO:0005634">
    <property type="term" value="C:nucleus"/>
    <property type="evidence" value="ECO:0007669"/>
    <property type="project" value="TreeGrafter"/>
</dbReference>
<dbReference type="Gene3D" id="3.30.70.330">
    <property type="match status" value="2"/>
</dbReference>
<dbReference type="GO" id="GO:0003729">
    <property type="term" value="F:mRNA binding"/>
    <property type="evidence" value="ECO:0007669"/>
    <property type="project" value="TreeGrafter"/>
</dbReference>
<feature type="compositionally biased region" description="Polar residues" evidence="3">
    <location>
        <begin position="53"/>
        <end position="62"/>
    </location>
</feature>
<protein>
    <recommendedName>
        <fullName evidence="4">RRM domain-containing protein</fullName>
    </recommendedName>
</protein>
<evidence type="ECO:0000313" key="6">
    <source>
        <dbReference type="Proteomes" id="UP001159428"/>
    </source>
</evidence>
<dbReference type="Proteomes" id="UP001159428">
    <property type="component" value="Unassembled WGS sequence"/>
</dbReference>
<accession>A0AAU9W5X2</accession>
<feature type="compositionally biased region" description="Basic residues" evidence="3">
    <location>
        <begin position="63"/>
        <end position="73"/>
    </location>
</feature>
<sequence>MQTPPCISVEDEEISDTQNDPVVHELFEDAIEVLLLLGADEKLSVGCSSSERCHQNTQQGKKSQPHPSHRKYVKKPAEITRAKRRKLERIKAPVTILRKAKQLEVSSEEQEVSVQKMLSYVNQMPHQENFQPPPLPFVSFGLDEMNEHKSLASSNSLGLDSIAQDHTYLSSEKDVALWKTLTASPNNCNIFVGGLHHGVVSEVLHTAFKAFCLKEGDEKKMKAHVVVDVSRNLSKGYGFVTLPCRRSAELAMICMQEFEIYGHCMQLGWGQEKRNEVLSNTKDSLGTKPGLKQCEKVSLHRTTTKTKGNIVSDRVFSEKEDLVPKTLLKRCTARWDQETPRKIQKIEKLVRNPLPLYSFQFDTECNSLSGDQFKTDDGLDKNKIELAQTETRIAALCKESVISHGINTDAFEGGNEAVSSECSYQINLEVNNKTSSILPEIGQDPTYAKTRLENNKEIEDTGKHLSGEFEVTCERTRCNTDEHKKQVIQWLTHDQKVALIKSVCSKLRSCGVQGHLGVFGIHYETDNSRLYVVCTKHLTEAQLLNEFKVFGTVEVKLITDVNGFSKGCAFIQYVDSACAERAIKQLHRKVVGGMPMKVMVAEPKPPKGAQRKSTLV</sequence>
<gene>
    <name evidence="5" type="ORF">PMEA_00031529</name>
</gene>
<dbReference type="InterPro" id="IPR050502">
    <property type="entry name" value="Euk_RNA-bind_prot"/>
</dbReference>
<name>A0AAU9W5X2_9CNID</name>
<reference evidence="5 6" key="1">
    <citation type="submission" date="2022-05" db="EMBL/GenBank/DDBJ databases">
        <authorList>
            <consortium name="Genoscope - CEA"/>
            <person name="William W."/>
        </authorList>
    </citation>
    <scope>NUCLEOTIDE SEQUENCE [LARGE SCALE GENOMIC DNA]</scope>
</reference>
<dbReference type="SUPFAM" id="SSF54928">
    <property type="entry name" value="RNA-binding domain, RBD"/>
    <property type="match status" value="2"/>
</dbReference>
<dbReference type="InterPro" id="IPR000504">
    <property type="entry name" value="RRM_dom"/>
</dbReference>
<dbReference type="SMART" id="SM00360">
    <property type="entry name" value="RRM"/>
    <property type="match status" value="2"/>
</dbReference>
<keyword evidence="6" id="KW-1185">Reference proteome</keyword>
<dbReference type="Pfam" id="PF00076">
    <property type="entry name" value="RRM_1"/>
    <property type="match status" value="2"/>
</dbReference>
<dbReference type="PROSITE" id="PS50102">
    <property type="entry name" value="RRM"/>
    <property type="match status" value="2"/>
</dbReference>
<feature type="region of interest" description="Disordered" evidence="3">
    <location>
        <begin position="53"/>
        <end position="73"/>
    </location>
</feature>
<evidence type="ECO:0000256" key="1">
    <source>
        <dbReference type="ARBA" id="ARBA00022884"/>
    </source>
</evidence>
<dbReference type="InterPro" id="IPR035979">
    <property type="entry name" value="RBD_domain_sf"/>
</dbReference>
<dbReference type="PANTHER" id="PTHR48025:SF1">
    <property type="entry name" value="RRM DOMAIN-CONTAINING PROTEIN"/>
    <property type="match status" value="1"/>
</dbReference>
<organism evidence="5 6">
    <name type="scientific">Pocillopora meandrina</name>
    <dbReference type="NCBI Taxonomy" id="46732"/>
    <lineage>
        <taxon>Eukaryota</taxon>
        <taxon>Metazoa</taxon>
        <taxon>Cnidaria</taxon>
        <taxon>Anthozoa</taxon>
        <taxon>Hexacorallia</taxon>
        <taxon>Scleractinia</taxon>
        <taxon>Astrocoeniina</taxon>
        <taxon>Pocilloporidae</taxon>
        <taxon>Pocillopora</taxon>
    </lineage>
</organism>
<proteinExistence type="predicted"/>
<dbReference type="EMBL" id="CALNXJ010000007">
    <property type="protein sequence ID" value="CAH3043398.1"/>
    <property type="molecule type" value="Genomic_DNA"/>
</dbReference>
<evidence type="ECO:0000256" key="3">
    <source>
        <dbReference type="SAM" id="MobiDB-lite"/>
    </source>
</evidence>
<comment type="caution">
    <text evidence="5">The sequence shown here is derived from an EMBL/GenBank/DDBJ whole genome shotgun (WGS) entry which is preliminary data.</text>
</comment>
<dbReference type="AlphaFoldDB" id="A0AAU9W5X2"/>
<feature type="domain" description="RRM" evidence="4">
    <location>
        <begin position="188"/>
        <end position="272"/>
    </location>
</feature>
<evidence type="ECO:0000256" key="2">
    <source>
        <dbReference type="PROSITE-ProRule" id="PRU00176"/>
    </source>
</evidence>
<dbReference type="PANTHER" id="PTHR48025">
    <property type="entry name" value="OS02G0815200 PROTEIN"/>
    <property type="match status" value="1"/>
</dbReference>
<evidence type="ECO:0000259" key="4">
    <source>
        <dbReference type="PROSITE" id="PS50102"/>
    </source>
</evidence>
<evidence type="ECO:0000313" key="5">
    <source>
        <dbReference type="EMBL" id="CAH3043398.1"/>
    </source>
</evidence>
<dbReference type="InterPro" id="IPR012677">
    <property type="entry name" value="Nucleotide-bd_a/b_plait_sf"/>
</dbReference>
<keyword evidence="1 2" id="KW-0694">RNA-binding</keyword>